<organism evidence="1 2">
    <name type="scientific">Hymenobacter aranciens</name>
    <dbReference type="NCBI Taxonomy" id="3063996"/>
    <lineage>
        <taxon>Bacteria</taxon>
        <taxon>Pseudomonadati</taxon>
        <taxon>Bacteroidota</taxon>
        <taxon>Cytophagia</taxon>
        <taxon>Cytophagales</taxon>
        <taxon>Hymenobacteraceae</taxon>
        <taxon>Hymenobacter</taxon>
    </lineage>
</organism>
<name>A0ABT9BLH1_9BACT</name>
<dbReference type="Proteomes" id="UP001176429">
    <property type="component" value="Unassembled WGS sequence"/>
</dbReference>
<evidence type="ECO:0000313" key="1">
    <source>
        <dbReference type="EMBL" id="MDO7877511.1"/>
    </source>
</evidence>
<sequence length="207" mass="22313">MKLNTTYNGVRNDKLSLYAHSVIDKTTGSKFIKTGDTLVGPLTDATLALDTNVSTILYPTPAETAQRRRLRLAVRVELGRLAAQLNLSFPNNEEALRSSGLTLGANVAHRRPVELPAPTDVELVDGSQPGYLCVKGKRAKGALQNLIRASHDPAVPAEHSATIFVGGGREREIGPFPSGAVVEVVWACLNSSTTEPMYCAPVRRRVQ</sequence>
<gene>
    <name evidence="1" type="ORF">Q5H93_22420</name>
</gene>
<comment type="caution">
    <text evidence="1">The sequence shown here is derived from an EMBL/GenBank/DDBJ whole genome shotgun (WGS) entry which is preliminary data.</text>
</comment>
<dbReference type="EMBL" id="JAUQSY010000021">
    <property type="protein sequence ID" value="MDO7877511.1"/>
    <property type="molecule type" value="Genomic_DNA"/>
</dbReference>
<keyword evidence="2" id="KW-1185">Reference proteome</keyword>
<evidence type="ECO:0000313" key="2">
    <source>
        <dbReference type="Proteomes" id="UP001176429"/>
    </source>
</evidence>
<proteinExistence type="predicted"/>
<protein>
    <submittedName>
        <fullName evidence="1">Uncharacterized protein</fullName>
    </submittedName>
</protein>
<accession>A0ABT9BLH1</accession>
<reference evidence="1" key="1">
    <citation type="submission" date="2023-07" db="EMBL/GenBank/DDBJ databases">
        <authorList>
            <person name="Kim M.K."/>
        </authorList>
    </citation>
    <scope>NUCLEOTIDE SEQUENCE</scope>
    <source>
        <strain evidence="1">ASUV-10-1</strain>
    </source>
</reference>
<dbReference type="RefSeq" id="WP_305008950.1">
    <property type="nucleotide sequence ID" value="NZ_JAUQSY010000021.1"/>
</dbReference>